<dbReference type="InterPro" id="IPR001845">
    <property type="entry name" value="HTH_ArsR_DNA-bd_dom"/>
</dbReference>
<dbReference type="GO" id="GO:0003677">
    <property type="term" value="F:DNA binding"/>
    <property type="evidence" value="ECO:0007669"/>
    <property type="project" value="UniProtKB-KW"/>
</dbReference>
<dbReference type="InterPro" id="IPR036388">
    <property type="entry name" value="WH-like_DNA-bd_sf"/>
</dbReference>
<keyword evidence="3" id="KW-0804">Transcription</keyword>
<accession>A0A0H4R096</accession>
<keyword evidence="2" id="KW-0238">DNA-binding</keyword>
<dbReference type="EMBL" id="CP012034">
    <property type="protein sequence ID" value="AKP67135.1"/>
    <property type="molecule type" value="Genomic_DNA"/>
</dbReference>
<dbReference type="PROSITE" id="PS00846">
    <property type="entry name" value="HTH_ARSR_1"/>
    <property type="match status" value="1"/>
</dbReference>
<dbReference type="PROSITE" id="PS50987">
    <property type="entry name" value="HTH_ARSR_2"/>
    <property type="match status" value="1"/>
</dbReference>
<feature type="domain" description="HTH arsR-type" evidence="4">
    <location>
        <begin position="1"/>
        <end position="95"/>
    </location>
</feature>
<dbReference type="KEGG" id="lgn:ABM34_06015"/>
<dbReference type="PRINTS" id="PR00778">
    <property type="entry name" value="HTHARSR"/>
</dbReference>
<evidence type="ECO:0000313" key="6">
    <source>
        <dbReference type="Proteomes" id="UP000036106"/>
    </source>
</evidence>
<evidence type="ECO:0000259" key="4">
    <source>
        <dbReference type="PROSITE" id="PS50987"/>
    </source>
</evidence>
<dbReference type="OrthoDB" id="9798835at2"/>
<dbReference type="Pfam" id="PF01022">
    <property type="entry name" value="HTH_5"/>
    <property type="match status" value="1"/>
</dbReference>
<dbReference type="PANTHER" id="PTHR33154">
    <property type="entry name" value="TRANSCRIPTIONAL REGULATOR, ARSR FAMILY"/>
    <property type="match status" value="1"/>
</dbReference>
<keyword evidence="1" id="KW-0805">Transcription regulation</keyword>
<reference evidence="6" key="1">
    <citation type="submission" date="2015-07" db="EMBL/GenBank/DDBJ databases">
        <title>Lactobacillus ginsenosidimutans/EMML 3141/ whole genome sequencing.</title>
        <authorList>
            <person name="Kim M.K."/>
            <person name="Im W.-T."/>
            <person name="Srinivasan S."/>
            <person name="Lee J.-J."/>
        </authorList>
    </citation>
    <scope>NUCLEOTIDE SEQUENCE [LARGE SCALE GENOMIC DNA]</scope>
    <source>
        <strain evidence="6">EMML 3041</strain>
    </source>
</reference>
<name>A0A0H4R096_9LACO</name>
<dbReference type="InterPro" id="IPR018334">
    <property type="entry name" value="ArsR_HTH"/>
</dbReference>
<gene>
    <name evidence="5" type="ORF">ABM34_06015</name>
</gene>
<keyword evidence="6" id="KW-1185">Reference proteome</keyword>
<dbReference type="InterPro" id="IPR011991">
    <property type="entry name" value="ArsR-like_HTH"/>
</dbReference>
<dbReference type="SUPFAM" id="SSF46785">
    <property type="entry name" value="Winged helix' DNA-binding domain"/>
    <property type="match status" value="1"/>
</dbReference>
<dbReference type="InterPro" id="IPR051081">
    <property type="entry name" value="HTH_MetalResp_TranReg"/>
</dbReference>
<evidence type="ECO:0000256" key="3">
    <source>
        <dbReference type="ARBA" id="ARBA00023163"/>
    </source>
</evidence>
<dbReference type="SMART" id="SM00418">
    <property type="entry name" value="HTH_ARSR"/>
    <property type="match status" value="1"/>
</dbReference>
<dbReference type="GO" id="GO:0003700">
    <property type="term" value="F:DNA-binding transcription factor activity"/>
    <property type="evidence" value="ECO:0007669"/>
    <property type="project" value="InterPro"/>
</dbReference>
<dbReference type="STRING" id="1007676.ABM34_06015"/>
<dbReference type="InterPro" id="IPR036390">
    <property type="entry name" value="WH_DNA-bd_sf"/>
</dbReference>
<dbReference type="AlphaFoldDB" id="A0A0H4R096"/>
<dbReference type="CDD" id="cd00090">
    <property type="entry name" value="HTH_ARSR"/>
    <property type="match status" value="1"/>
</dbReference>
<evidence type="ECO:0000256" key="1">
    <source>
        <dbReference type="ARBA" id="ARBA00023015"/>
    </source>
</evidence>
<dbReference type="Proteomes" id="UP000036106">
    <property type="component" value="Chromosome"/>
</dbReference>
<dbReference type="PANTHER" id="PTHR33154:SF18">
    <property type="entry name" value="ARSENICAL RESISTANCE OPERON REPRESSOR"/>
    <property type="match status" value="1"/>
</dbReference>
<organism evidence="5 6">
    <name type="scientific">Companilactobacillus ginsenosidimutans</name>
    <dbReference type="NCBI Taxonomy" id="1007676"/>
    <lineage>
        <taxon>Bacteria</taxon>
        <taxon>Bacillati</taxon>
        <taxon>Bacillota</taxon>
        <taxon>Bacilli</taxon>
        <taxon>Lactobacillales</taxon>
        <taxon>Lactobacillaceae</taxon>
        <taxon>Companilactobacillus</taxon>
    </lineage>
</organism>
<dbReference type="NCBIfam" id="NF033788">
    <property type="entry name" value="HTH_metalloreg"/>
    <property type="match status" value="1"/>
</dbReference>
<sequence>MDTTNYINALKALADENRLKIVELISNQTLCACDLLDNFSFTQPTLSHHMKVLEDAGIVESYKEGKWKHYSLKKDFSSNFLAITKQILSGNGDSGKSSCNGNC</sequence>
<dbReference type="RefSeq" id="WP_048704252.1">
    <property type="nucleotide sequence ID" value="NZ_CP012034.1"/>
</dbReference>
<dbReference type="PATRIC" id="fig|1007676.4.peg.1192"/>
<evidence type="ECO:0000313" key="5">
    <source>
        <dbReference type="EMBL" id="AKP67135.1"/>
    </source>
</evidence>
<dbReference type="Gene3D" id="1.10.10.10">
    <property type="entry name" value="Winged helix-like DNA-binding domain superfamily/Winged helix DNA-binding domain"/>
    <property type="match status" value="1"/>
</dbReference>
<evidence type="ECO:0000256" key="2">
    <source>
        <dbReference type="ARBA" id="ARBA00023125"/>
    </source>
</evidence>
<proteinExistence type="predicted"/>
<protein>
    <recommendedName>
        <fullName evidence="4">HTH arsR-type domain-containing protein</fullName>
    </recommendedName>
</protein>